<organism evidence="1 2">
    <name type="scientific">Streptomyces showdoensis</name>
    <dbReference type="NCBI Taxonomy" id="68268"/>
    <lineage>
        <taxon>Bacteria</taxon>
        <taxon>Bacillati</taxon>
        <taxon>Actinomycetota</taxon>
        <taxon>Actinomycetes</taxon>
        <taxon>Kitasatosporales</taxon>
        <taxon>Streptomycetaceae</taxon>
        <taxon>Streptomyces</taxon>
    </lineage>
</organism>
<proteinExistence type="predicted"/>
<dbReference type="AlphaFoldDB" id="A0A2P2GM29"/>
<reference evidence="1 2" key="1">
    <citation type="submission" date="2015-05" db="EMBL/GenBank/DDBJ databases">
        <title>Draft Genome assembly of Streptomyces showdoensis.</title>
        <authorList>
            <person name="Thapa K.K."/>
            <person name="Metsa-Ketela M."/>
        </authorList>
    </citation>
    <scope>NUCLEOTIDE SEQUENCE [LARGE SCALE GENOMIC DNA]</scope>
    <source>
        <strain evidence="1 2">ATCC 15227</strain>
    </source>
</reference>
<accession>A0A2P2GM29</accession>
<keyword evidence="2" id="KW-1185">Reference proteome</keyword>
<name>A0A2P2GM29_STREW</name>
<sequence>MRVMLGGEEARSWQTVRILMPSCRSTAYISRSWDGEVGAVAGAVVLLECSHRMSRSSAMPLAHRVAWEQVLLGAVRGAGMASPVG</sequence>
<gene>
    <name evidence="1" type="ORF">VO63_17705</name>
</gene>
<dbReference type="Proteomes" id="UP000265325">
    <property type="component" value="Unassembled WGS sequence"/>
</dbReference>
<comment type="caution">
    <text evidence="1">The sequence shown here is derived from an EMBL/GenBank/DDBJ whole genome shotgun (WGS) entry which is preliminary data.</text>
</comment>
<evidence type="ECO:0000313" key="2">
    <source>
        <dbReference type="Proteomes" id="UP000265325"/>
    </source>
</evidence>
<protein>
    <submittedName>
        <fullName evidence="1">Uncharacterized protein</fullName>
    </submittedName>
</protein>
<dbReference type="EMBL" id="LAQS01000025">
    <property type="protein sequence ID" value="KKZ72571.1"/>
    <property type="molecule type" value="Genomic_DNA"/>
</dbReference>
<evidence type="ECO:0000313" key="1">
    <source>
        <dbReference type="EMBL" id="KKZ72571.1"/>
    </source>
</evidence>